<dbReference type="Proteomes" id="UP001279734">
    <property type="component" value="Unassembled WGS sequence"/>
</dbReference>
<accession>A0AAD3STS3</accession>
<gene>
    <name evidence="2" type="ORF">Nepgr_019294</name>
</gene>
<dbReference type="PANTHER" id="PTHR46038:SF38">
    <property type="entry name" value="GLYCOSYLTRANSFERASE-RELATED"/>
    <property type="match status" value="1"/>
</dbReference>
<proteinExistence type="predicted"/>
<name>A0AAD3STS3_NEPGR</name>
<dbReference type="PANTHER" id="PTHR46038">
    <property type="entry name" value="EXPRESSED PROTEIN-RELATED"/>
    <property type="match status" value="1"/>
</dbReference>
<dbReference type="InterPro" id="IPR044821">
    <property type="entry name" value="At1g28695/At4g15970-like"/>
</dbReference>
<evidence type="ECO:0000313" key="3">
    <source>
        <dbReference type="Proteomes" id="UP001279734"/>
    </source>
</evidence>
<reference evidence="2" key="1">
    <citation type="submission" date="2023-05" db="EMBL/GenBank/DDBJ databases">
        <title>Nepenthes gracilis genome sequencing.</title>
        <authorList>
            <person name="Fukushima K."/>
        </authorList>
    </citation>
    <scope>NUCLEOTIDE SEQUENCE</scope>
    <source>
        <strain evidence="2">SING2019-196</strain>
    </source>
</reference>
<dbReference type="Pfam" id="PF03407">
    <property type="entry name" value="Nucleotid_trans"/>
    <property type="match status" value="1"/>
</dbReference>
<keyword evidence="3" id="KW-1185">Reference proteome</keyword>
<feature type="domain" description="Nucleotide-diphospho-sugar transferase" evidence="1">
    <location>
        <begin position="101"/>
        <end position="299"/>
    </location>
</feature>
<dbReference type="InterPro" id="IPR005069">
    <property type="entry name" value="Nucl-diP-sugar_transferase"/>
</dbReference>
<protein>
    <recommendedName>
        <fullName evidence="1">Nucleotide-diphospho-sugar transferase domain-containing protein</fullName>
    </recommendedName>
</protein>
<sequence>MMALGSGNKTIRWILKILVGVLALGVACLVLYRASSYDFEFLPTFSSSKNAAREMLRVFRKASMENKTIILTTLNEAWAAPNSTFDLFLESFKIGNNTTWLLKHLVVVALDENAYGRCVVVHPHCYLLHTGGTNFSKEAYFLSPTYLQMMWRRIDFLHTVLRLGYNFIFTDVDIMWFRNPFPHFFVEANFQIACDRFNGNSLDVNNAPNGGFNYVMSNNRTVYFYEFWYQSRLKYLGQHDQDVLNKIKHDPTVRNIGLKMRFLDTIYFGGFCEPSRDMNKAFTMHANCCRGLEKKVHDLSMVLQDWKMYMSLSPAQRSESPRWRAPQKCLF</sequence>
<dbReference type="AlphaFoldDB" id="A0AAD3STS3"/>
<evidence type="ECO:0000259" key="1">
    <source>
        <dbReference type="Pfam" id="PF03407"/>
    </source>
</evidence>
<comment type="caution">
    <text evidence="2">The sequence shown here is derived from an EMBL/GenBank/DDBJ whole genome shotgun (WGS) entry which is preliminary data.</text>
</comment>
<organism evidence="2 3">
    <name type="scientific">Nepenthes gracilis</name>
    <name type="common">Slender pitcher plant</name>
    <dbReference type="NCBI Taxonomy" id="150966"/>
    <lineage>
        <taxon>Eukaryota</taxon>
        <taxon>Viridiplantae</taxon>
        <taxon>Streptophyta</taxon>
        <taxon>Embryophyta</taxon>
        <taxon>Tracheophyta</taxon>
        <taxon>Spermatophyta</taxon>
        <taxon>Magnoliopsida</taxon>
        <taxon>eudicotyledons</taxon>
        <taxon>Gunneridae</taxon>
        <taxon>Pentapetalae</taxon>
        <taxon>Caryophyllales</taxon>
        <taxon>Nepenthaceae</taxon>
        <taxon>Nepenthes</taxon>
    </lineage>
</organism>
<dbReference type="EMBL" id="BSYO01000018">
    <property type="protein sequence ID" value="GMH17453.1"/>
    <property type="molecule type" value="Genomic_DNA"/>
</dbReference>
<evidence type="ECO:0000313" key="2">
    <source>
        <dbReference type="EMBL" id="GMH17453.1"/>
    </source>
</evidence>